<protein>
    <submittedName>
        <fullName evidence="1">Uncharacterized protein</fullName>
    </submittedName>
</protein>
<reference evidence="1 2" key="1">
    <citation type="submission" date="2023-11" db="EMBL/GenBank/DDBJ databases">
        <title>Halocaridina rubra genome assembly.</title>
        <authorList>
            <person name="Smith C."/>
        </authorList>
    </citation>
    <scope>NUCLEOTIDE SEQUENCE [LARGE SCALE GENOMIC DNA]</scope>
    <source>
        <strain evidence="1">EP-1</strain>
        <tissue evidence="1">Whole</tissue>
    </source>
</reference>
<name>A0AAN9A7W8_HALRR</name>
<organism evidence="1 2">
    <name type="scientific">Halocaridina rubra</name>
    <name type="common">Hawaiian red shrimp</name>
    <dbReference type="NCBI Taxonomy" id="373956"/>
    <lineage>
        <taxon>Eukaryota</taxon>
        <taxon>Metazoa</taxon>
        <taxon>Ecdysozoa</taxon>
        <taxon>Arthropoda</taxon>
        <taxon>Crustacea</taxon>
        <taxon>Multicrustacea</taxon>
        <taxon>Malacostraca</taxon>
        <taxon>Eumalacostraca</taxon>
        <taxon>Eucarida</taxon>
        <taxon>Decapoda</taxon>
        <taxon>Pleocyemata</taxon>
        <taxon>Caridea</taxon>
        <taxon>Atyoidea</taxon>
        <taxon>Atyidae</taxon>
        <taxon>Halocaridina</taxon>
    </lineage>
</organism>
<evidence type="ECO:0000313" key="1">
    <source>
        <dbReference type="EMBL" id="KAK7077469.1"/>
    </source>
</evidence>
<proteinExistence type="predicted"/>
<dbReference type="Proteomes" id="UP001381693">
    <property type="component" value="Unassembled WGS sequence"/>
</dbReference>
<comment type="caution">
    <text evidence="1">The sequence shown here is derived from an EMBL/GenBank/DDBJ whole genome shotgun (WGS) entry which is preliminary data.</text>
</comment>
<sequence length="114" mass="12728">VAGTNAWLLYNHEAKMLNEEHMPLKNFCHEITSAMVKVNKMVSVGRPLFKRSPQTKVTLKEQQEKEPRLLTFGMTALITDQCSWDQRLGQGGSVLTVPRGYLVSSAQSVMCSCA</sequence>
<gene>
    <name evidence="1" type="ORF">SK128_016396</name>
</gene>
<evidence type="ECO:0000313" key="2">
    <source>
        <dbReference type="Proteomes" id="UP001381693"/>
    </source>
</evidence>
<feature type="non-terminal residue" evidence="1">
    <location>
        <position position="1"/>
    </location>
</feature>
<dbReference type="AlphaFoldDB" id="A0AAN9A7W8"/>
<dbReference type="EMBL" id="JAXCGZ010008739">
    <property type="protein sequence ID" value="KAK7077469.1"/>
    <property type="molecule type" value="Genomic_DNA"/>
</dbReference>
<accession>A0AAN9A7W8</accession>
<keyword evidence="2" id="KW-1185">Reference proteome</keyword>